<organism evidence="2 3">
    <name type="scientific">Nepenthes gracilis</name>
    <name type="common">Slender pitcher plant</name>
    <dbReference type="NCBI Taxonomy" id="150966"/>
    <lineage>
        <taxon>Eukaryota</taxon>
        <taxon>Viridiplantae</taxon>
        <taxon>Streptophyta</taxon>
        <taxon>Embryophyta</taxon>
        <taxon>Tracheophyta</taxon>
        <taxon>Spermatophyta</taxon>
        <taxon>Magnoliopsida</taxon>
        <taxon>eudicotyledons</taxon>
        <taxon>Gunneridae</taxon>
        <taxon>Pentapetalae</taxon>
        <taxon>Caryophyllales</taxon>
        <taxon>Nepenthaceae</taxon>
        <taxon>Nepenthes</taxon>
    </lineage>
</organism>
<feature type="compositionally biased region" description="Basic and acidic residues" evidence="1">
    <location>
        <begin position="1"/>
        <end position="11"/>
    </location>
</feature>
<dbReference type="EMBL" id="BSYO01000027">
    <property type="protein sequence ID" value="GMH24214.1"/>
    <property type="molecule type" value="Genomic_DNA"/>
</dbReference>
<dbReference type="PANTHER" id="PTHR33095">
    <property type="entry name" value="OS07G0619500 PROTEIN"/>
    <property type="match status" value="1"/>
</dbReference>
<sequence length="263" mass="29479">MHPHQHQETGKHSSPSPSFSSYTSNKLAEIAARVIDGFANEGSGSSANEDGEAHQQNIEGADSVNDGGDFEFYLSTDVLTNSQIYPLFDLDLLKNFETKPSESHGESRSRTVQLKDLFIEDPETACFSSTSSELDELEGVPAGSYCLWTPRSPSRYKKSNSTGSTAPNPWRLRDLLLLRRSRSDGEQALVLFTPSRKKGEERTDQVPPRPKPKVAARERSYYGMNSRKGDDKIRRSYLPYRQDLVGLFAASPQRLRTVRFPPF</sequence>
<dbReference type="Pfam" id="PF07816">
    <property type="entry name" value="DUF1645"/>
    <property type="match status" value="1"/>
</dbReference>
<proteinExistence type="predicted"/>
<name>A0AAD3T852_NEPGR</name>
<keyword evidence="3" id="KW-1185">Reference proteome</keyword>
<feature type="region of interest" description="Disordered" evidence="1">
    <location>
        <begin position="194"/>
        <end position="217"/>
    </location>
</feature>
<reference evidence="2" key="1">
    <citation type="submission" date="2023-05" db="EMBL/GenBank/DDBJ databases">
        <title>Nepenthes gracilis genome sequencing.</title>
        <authorList>
            <person name="Fukushima K."/>
        </authorList>
    </citation>
    <scope>NUCLEOTIDE SEQUENCE</scope>
    <source>
        <strain evidence="2">SING2019-196</strain>
    </source>
</reference>
<comment type="caution">
    <text evidence="2">The sequence shown here is derived from an EMBL/GenBank/DDBJ whole genome shotgun (WGS) entry which is preliminary data.</text>
</comment>
<gene>
    <name evidence="2" type="ORF">Nepgr_026057</name>
</gene>
<evidence type="ECO:0000313" key="3">
    <source>
        <dbReference type="Proteomes" id="UP001279734"/>
    </source>
</evidence>
<dbReference type="InterPro" id="IPR012442">
    <property type="entry name" value="DUF1645_plant"/>
</dbReference>
<evidence type="ECO:0000256" key="1">
    <source>
        <dbReference type="SAM" id="MobiDB-lite"/>
    </source>
</evidence>
<dbReference type="AlphaFoldDB" id="A0AAD3T852"/>
<feature type="region of interest" description="Disordered" evidence="1">
    <location>
        <begin position="39"/>
        <end position="62"/>
    </location>
</feature>
<feature type="region of interest" description="Disordered" evidence="1">
    <location>
        <begin position="1"/>
        <end position="23"/>
    </location>
</feature>
<accession>A0AAD3T852</accession>
<dbReference type="Proteomes" id="UP001279734">
    <property type="component" value="Unassembled WGS sequence"/>
</dbReference>
<protein>
    <submittedName>
        <fullName evidence="2">Uncharacterized protein</fullName>
    </submittedName>
</protein>
<dbReference type="PANTHER" id="PTHR33095:SF23">
    <property type="entry name" value="DUF1645 FAMILY PROTEIN"/>
    <property type="match status" value="1"/>
</dbReference>
<evidence type="ECO:0000313" key="2">
    <source>
        <dbReference type="EMBL" id="GMH24214.1"/>
    </source>
</evidence>
<feature type="compositionally biased region" description="Polar residues" evidence="1">
    <location>
        <begin position="42"/>
        <end position="58"/>
    </location>
</feature>